<name>A0A1H0HLW2_9RHOB</name>
<protein>
    <submittedName>
        <fullName evidence="2">Acyl dehydratase</fullName>
    </submittedName>
</protein>
<dbReference type="InterPro" id="IPR039375">
    <property type="entry name" value="NodN-like"/>
</dbReference>
<proteinExistence type="predicted"/>
<keyword evidence="3" id="KW-1185">Reference proteome</keyword>
<dbReference type="RefSeq" id="WP_149788249.1">
    <property type="nucleotide sequence ID" value="NZ_FNIO01000004.1"/>
</dbReference>
<dbReference type="InterPro" id="IPR029069">
    <property type="entry name" value="HotDog_dom_sf"/>
</dbReference>
<reference evidence="2 3" key="1">
    <citation type="submission" date="2016-11" db="EMBL/GenBank/DDBJ databases">
        <authorList>
            <person name="Varghese N."/>
            <person name="Submissions S."/>
        </authorList>
    </citation>
    <scope>NUCLEOTIDE SEQUENCE [LARGE SCALE GENOMIC DNA]</scope>
    <source>
        <strain evidence="2 3">DSM 29620</strain>
    </source>
</reference>
<dbReference type="SUPFAM" id="SSF54637">
    <property type="entry name" value="Thioesterase/thiol ester dehydrase-isomerase"/>
    <property type="match status" value="1"/>
</dbReference>
<dbReference type="AlphaFoldDB" id="A0A1H0HLW2"/>
<dbReference type="EMBL" id="FQZZ01000004">
    <property type="protein sequence ID" value="SHK34147.1"/>
    <property type="molecule type" value="Genomic_DNA"/>
</dbReference>
<dbReference type="CDD" id="cd03450">
    <property type="entry name" value="NodN"/>
    <property type="match status" value="1"/>
</dbReference>
<dbReference type="PANTHER" id="PTHR42993">
    <property type="entry name" value="MAOC-LIKE DEHYDRATASE DOMAIN-CONTAINING PROTEIN"/>
    <property type="match status" value="1"/>
</dbReference>
<dbReference type="Gene3D" id="3.10.129.10">
    <property type="entry name" value="Hotdog Thioesterase"/>
    <property type="match status" value="1"/>
</dbReference>
<dbReference type="Pfam" id="PF01575">
    <property type="entry name" value="MaoC_dehydratas"/>
    <property type="match status" value="1"/>
</dbReference>
<evidence type="ECO:0000313" key="2">
    <source>
        <dbReference type="EMBL" id="SHK34147.1"/>
    </source>
</evidence>
<gene>
    <name evidence="2" type="ORF">SAMN05444142_104373</name>
</gene>
<evidence type="ECO:0000313" key="3">
    <source>
        <dbReference type="Proteomes" id="UP000324252"/>
    </source>
</evidence>
<dbReference type="OrthoDB" id="9801735at2"/>
<organism evidence="2 3">
    <name type="scientific">Lutimaribacter pacificus</name>
    <dbReference type="NCBI Taxonomy" id="391948"/>
    <lineage>
        <taxon>Bacteria</taxon>
        <taxon>Pseudomonadati</taxon>
        <taxon>Pseudomonadota</taxon>
        <taxon>Alphaproteobacteria</taxon>
        <taxon>Rhodobacterales</taxon>
        <taxon>Roseobacteraceae</taxon>
        <taxon>Lutimaribacter</taxon>
    </lineage>
</organism>
<dbReference type="Proteomes" id="UP000324252">
    <property type="component" value="Unassembled WGS sequence"/>
</dbReference>
<dbReference type="InterPro" id="IPR002539">
    <property type="entry name" value="MaoC-like_dom"/>
</dbReference>
<dbReference type="PANTHER" id="PTHR42993:SF1">
    <property type="entry name" value="MAOC-LIKE DEHYDRATASE DOMAIN-CONTAINING PROTEIN"/>
    <property type="match status" value="1"/>
</dbReference>
<evidence type="ECO:0000259" key="1">
    <source>
        <dbReference type="Pfam" id="PF01575"/>
    </source>
</evidence>
<feature type="domain" description="MaoC-like" evidence="1">
    <location>
        <begin position="13"/>
        <end position="118"/>
    </location>
</feature>
<accession>A0A1H0HLW2</accession>
<sequence length="162" mass="18346">MRRIQTIEAMKALVGTELGVSDWVLIDQERIDDFARATGDDYWIHVDVERAARELPQGRTLAHGYLTLSLVTHLSHQIWTLESLERGLNYGLEKVRMPSPVRAGDRVRLRQSLVSIEDLGPGNKTRFHNVMEIEGGSKPACISDSISAIYERRLQDANHRAN</sequence>